<name>A0A381YAE0_9ZZZZ</name>
<dbReference type="AlphaFoldDB" id="A0A381YAE0"/>
<sequence length="34" mass="3561">MDAKKNIQHSAIGSSSTSVRAKFELTGRVAVITG</sequence>
<organism evidence="1">
    <name type="scientific">marine metagenome</name>
    <dbReference type="NCBI Taxonomy" id="408172"/>
    <lineage>
        <taxon>unclassified sequences</taxon>
        <taxon>metagenomes</taxon>
        <taxon>ecological metagenomes</taxon>
    </lineage>
</organism>
<proteinExistence type="predicted"/>
<gene>
    <name evidence="1" type="ORF">METZ01_LOCUS126307</name>
</gene>
<dbReference type="EMBL" id="UINC01017653">
    <property type="protein sequence ID" value="SVA73453.1"/>
    <property type="molecule type" value="Genomic_DNA"/>
</dbReference>
<feature type="non-terminal residue" evidence="1">
    <location>
        <position position="34"/>
    </location>
</feature>
<reference evidence="1" key="1">
    <citation type="submission" date="2018-05" db="EMBL/GenBank/DDBJ databases">
        <authorList>
            <person name="Lanie J.A."/>
            <person name="Ng W.-L."/>
            <person name="Kazmierczak K.M."/>
            <person name="Andrzejewski T.M."/>
            <person name="Davidsen T.M."/>
            <person name="Wayne K.J."/>
            <person name="Tettelin H."/>
            <person name="Glass J.I."/>
            <person name="Rusch D."/>
            <person name="Podicherti R."/>
            <person name="Tsui H.-C.T."/>
            <person name="Winkler M.E."/>
        </authorList>
    </citation>
    <scope>NUCLEOTIDE SEQUENCE</scope>
</reference>
<evidence type="ECO:0000313" key="1">
    <source>
        <dbReference type="EMBL" id="SVA73453.1"/>
    </source>
</evidence>
<protein>
    <submittedName>
        <fullName evidence="1">Uncharacterized protein</fullName>
    </submittedName>
</protein>
<accession>A0A381YAE0</accession>